<accession>A0ABQ1L6E9</accession>
<dbReference type="InterPro" id="IPR036514">
    <property type="entry name" value="SGNH_hydro_sf"/>
</dbReference>
<sequence length="473" mass="53715">MISIAMKIRLFLIAWLYLLIPFFFRSGPIARAQEIKPFKNNDRVVFLGNSITDGGHYHSYIWLYYMTRFPGMNLSVQNAGIGGDRVVEMVKRLDGDVFSKHPTVLVTTFGMNDSGYFEYNGSEPDKFADEKVKESYEAYKAMERRYQQLTGTRIVLMGSSPYDEGAVIEGNTPFKGKNKAMLRIVDFQKASAQSNHWEFLDLNQPMTRINERIQQEDPAFTLCGNDRIHPDNDGHMVMAYLFLKAQGFAGNKVAEIAIDAASGKVASAVNCHLSRLKKTPTGISVDYKANSLPYPLDTVPRGWGNKKSQFDALRAVPFLEEMNQEQLVVTGLNGRHQLVIDGEEIGVWSAEDFAKGINLAALSNTPQYQQALGVMYLNEERWEIERRFRDYAWVQYNFFQPRGLLDANNRQAIEVMDAHIATDGWLKAKRDLYARAMLPEVRQAWQDQLDQLVAAIREAGVPRTRKITLVAVQ</sequence>
<comment type="caution">
    <text evidence="2">The sequence shown here is derived from an EMBL/GenBank/DDBJ whole genome shotgun (WGS) entry which is preliminary data.</text>
</comment>
<dbReference type="EMBL" id="BMIK01000002">
    <property type="protein sequence ID" value="GGC20236.1"/>
    <property type="molecule type" value="Genomic_DNA"/>
</dbReference>
<dbReference type="Gene3D" id="3.40.50.1110">
    <property type="entry name" value="SGNH hydrolase"/>
    <property type="match status" value="1"/>
</dbReference>
<dbReference type="PANTHER" id="PTHR30383">
    <property type="entry name" value="THIOESTERASE 1/PROTEASE 1/LYSOPHOSPHOLIPASE L1"/>
    <property type="match status" value="1"/>
</dbReference>
<keyword evidence="3" id="KW-1185">Reference proteome</keyword>
<dbReference type="InterPro" id="IPR013830">
    <property type="entry name" value="SGNH_hydro"/>
</dbReference>
<dbReference type="Pfam" id="PF13472">
    <property type="entry name" value="Lipase_GDSL_2"/>
    <property type="match status" value="1"/>
</dbReference>
<evidence type="ECO:0000313" key="2">
    <source>
        <dbReference type="EMBL" id="GGC20236.1"/>
    </source>
</evidence>
<evidence type="ECO:0000313" key="3">
    <source>
        <dbReference type="Proteomes" id="UP000597338"/>
    </source>
</evidence>
<protein>
    <recommendedName>
        <fullName evidence="1">SGNH hydrolase-type esterase domain-containing protein</fullName>
    </recommendedName>
</protein>
<feature type="domain" description="SGNH hydrolase-type esterase" evidence="1">
    <location>
        <begin position="46"/>
        <end position="235"/>
    </location>
</feature>
<dbReference type="PANTHER" id="PTHR30383:SF5">
    <property type="entry name" value="SGNH HYDROLASE-TYPE ESTERASE DOMAIN-CONTAINING PROTEIN"/>
    <property type="match status" value="1"/>
</dbReference>
<organism evidence="2 3">
    <name type="scientific">Parapedobacter defluvii</name>
    <dbReference type="NCBI Taxonomy" id="2045106"/>
    <lineage>
        <taxon>Bacteria</taxon>
        <taxon>Pseudomonadati</taxon>
        <taxon>Bacteroidota</taxon>
        <taxon>Sphingobacteriia</taxon>
        <taxon>Sphingobacteriales</taxon>
        <taxon>Sphingobacteriaceae</taxon>
        <taxon>Parapedobacter</taxon>
    </lineage>
</organism>
<dbReference type="SUPFAM" id="SSF52266">
    <property type="entry name" value="SGNH hydrolase"/>
    <property type="match status" value="1"/>
</dbReference>
<evidence type="ECO:0000259" key="1">
    <source>
        <dbReference type="Pfam" id="PF13472"/>
    </source>
</evidence>
<proteinExistence type="predicted"/>
<dbReference type="InterPro" id="IPR051532">
    <property type="entry name" value="Ester_Hydrolysis_Enzymes"/>
</dbReference>
<gene>
    <name evidence="2" type="ORF">GCM10011386_10180</name>
</gene>
<dbReference type="Proteomes" id="UP000597338">
    <property type="component" value="Unassembled WGS sequence"/>
</dbReference>
<reference evidence="3" key="1">
    <citation type="journal article" date="2019" name="Int. J. Syst. Evol. Microbiol.">
        <title>The Global Catalogue of Microorganisms (GCM) 10K type strain sequencing project: providing services to taxonomists for standard genome sequencing and annotation.</title>
        <authorList>
            <consortium name="The Broad Institute Genomics Platform"/>
            <consortium name="The Broad Institute Genome Sequencing Center for Infectious Disease"/>
            <person name="Wu L."/>
            <person name="Ma J."/>
        </authorList>
    </citation>
    <scope>NUCLEOTIDE SEQUENCE [LARGE SCALE GENOMIC DNA]</scope>
    <source>
        <strain evidence="3">CGMCC 1.15342</strain>
    </source>
</reference>
<dbReference type="CDD" id="cd01834">
    <property type="entry name" value="SGNH_hydrolase_like_2"/>
    <property type="match status" value="1"/>
</dbReference>
<name>A0ABQ1L6E9_9SPHI</name>